<keyword evidence="1" id="KW-0812">Transmembrane</keyword>
<evidence type="ECO:0000256" key="1">
    <source>
        <dbReference type="SAM" id="Phobius"/>
    </source>
</evidence>
<reference evidence="3" key="2">
    <citation type="journal article" date="2016" name="Genome Announc.">
        <title>Draft Genome Sequences of Two Novel Amoeba-Resistant Intranuclear Bacteria, 'Candidatus Berkiella cookevillensis' and 'Candidatus Berkiella aquae'.</title>
        <authorList>
            <person name="Mehari Y.T."/>
            <person name="Arivett B.A."/>
            <person name="Farone A.L."/>
            <person name="Gunderson J.H."/>
            <person name="Farone M.B."/>
        </authorList>
    </citation>
    <scope>NUCLEOTIDE SEQUENCE</scope>
    <source>
        <strain evidence="3">HT99</strain>
    </source>
</reference>
<evidence type="ECO:0000313" key="3">
    <source>
        <dbReference type="EMBL" id="MCS5709957.1"/>
    </source>
</evidence>
<comment type="caution">
    <text evidence="2">The sequence shown here is derived from an EMBL/GenBank/DDBJ whole genome shotgun (WGS) entry which is preliminary data.</text>
</comment>
<dbReference type="EMBL" id="LKAJ01000019">
    <property type="protein sequence ID" value="KRG18639.1"/>
    <property type="molecule type" value="Genomic_DNA"/>
</dbReference>
<reference evidence="3" key="3">
    <citation type="submission" date="2021-06" db="EMBL/GenBank/DDBJ databases">
        <title>Genomic Description and Analysis of Intracellular Bacteria, Candidatus Berkiella cookevillensis and Candidatus Berkiella aquae.</title>
        <authorList>
            <person name="Kidane D.T."/>
            <person name="Mehari Y.T."/>
            <person name="Rice F.C."/>
            <person name="Arivett B.A."/>
            <person name="Farone A.L."/>
            <person name="Berk S.G."/>
            <person name="Farone M.B."/>
        </authorList>
    </citation>
    <scope>NUCLEOTIDE SEQUENCE</scope>
    <source>
        <strain evidence="3">HT99</strain>
    </source>
</reference>
<proteinExistence type="predicted"/>
<keyword evidence="1" id="KW-0472">Membrane</keyword>
<dbReference type="RefSeq" id="WP_075067517.1">
    <property type="nucleotide sequence ID" value="NZ_LKAJ02000001.1"/>
</dbReference>
<keyword evidence="1" id="KW-1133">Transmembrane helix</keyword>
<feature type="transmembrane region" description="Helical" evidence="1">
    <location>
        <begin position="50"/>
        <end position="67"/>
    </location>
</feature>
<evidence type="ECO:0000313" key="2">
    <source>
        <dbReference type="EMBL" id="KRG18639.1"/>
    </source>
</evidence>
<dbReference type="STRING" id="295108.HT99x_02925"/>
<dbReference type="AlphaFoldDB" id="A0A0Q9YDN8"/>
<protein>
    <submittedName>
        <fullName evidence="2">Uncharacterized protein</fullName>
    </submittedName>
</protein>
<evidence type="ECO:0000313" key="4">
    <source>
        <dbReference type="Proteomes" id="UP000051497"/>
    </source>
</evidence>
<keyword evidence="4" id="KW-1185">Reference proteome</keyword>
<gene>
    <name evidence="3" type="ORF">HT99x_000805</name>
    <name evidence="2" type="ORF">HT99x_02925</name>
</gene>
<dbReference type="Proteomes" id="UP000051497">
    <property type="component" value="Unassembled WGS sequence"/>
</dbReference>
<dbReference type="EMBL" id="LKAJ02000001">
    <property type="protein sequence ID" value="MCS5709957.1"/>
    <property type="molecule type" value="Genomic_DNA"/>
</dbReference>
<organism evidence="2">
    <name type="scientific">Candidatus Berkiella aquae</name>
    <dbReference type="NCBI Taxonomy" id="295108"/>
    <lineage>
        <taxon>Bacteria</taxon>
        <taxon>Pseudomonadati</taxon>
        <taxon>Pseudomonadota</taxon>
        <taxon>Gammaproteobacteria</taxon>
        <taxon>Candidatus Berkiellales</taxon>
        <taxon>Candidatus Berkiellaceae</taxon>
        <taxon>Candidatus Berkiella</taxon>
    </lineage>
</organism>
<name>A0A0Q9YDN8_9GAMM</name>
<sequence length="180" mass="19401">MAWGTIPWYDAAESTLNSWLQPITHTFQGGIVPGIETVTSASWLFMQTHPLLSISAALIGTGVLIAYRRRGVGIGLGRVSVSAENFLGHFHADAGFGPSPKSQLKEIKQNLTTVMTKLNMTAAQAAINQQTNSQNNLTLLNAFTENQRATQGELRKLTAAAAATQEGVAELVKHRRTKST</sequence>
<reference evidence="2" key="1">
    <citation type="submission" date="2015-09" db="EMBL/GenBank/DDBJ databases">
        <title>Draft Genome Sequences of Two Novel Amoeba-resistant Intranuclear Bacteria, Candidatus Berkiella cookevillensis and Candidatus Berkiella aquae.</title>
        <authorList>
            <person name="Mehari Y.T."/>
            <person name="Arivett B.A."/>
            <person name="Farone A.L."/>
            <person name="Gunderson J.H."/>
            <person name="Farone M.B."/>
        </authorList>
    </citation>
    <scope>NUCLEOTIDE SEQUENCE [LARGE SCALE GENOMIC DNA]</scope>
    <source>
        <strain evidence="2">HT99</strain>
    </source>
</reference>
<accession>A0A0Q9YDN8</accession>